<evidence type="ECO:0000313" key="2">
    <source>
        <dbReference type="Proteomes" id="UP001418222"/>
    </source>
</evidence>
<organism evidence="1 2">
    <name type="scientific">Platanthera zijinensis</name>
    <dbReference type="NCBI Taxonomy" id="2320716"/>
    <lineage>
        <taxon>Eukaryota</taxon>
        <taxon>Viridiplantae</taxon>
        <taxon>Streptophyta</taxon>
        <taxon>Embryophyta</taxon>
        <taxon>Tracheophyta</taxon>
        <taxon>Spermatophyta</taxon>
        <taxon>Magnoliopsida</taxon>
        <taxon>Liliopsida</taxon>
        <taxon>Asparagales</taxon>
        <taxon>Orchidaceae</taxon>
        <taxon>Orchidoideae</taxon>
        <taxon>Orchideae</taxon>
        <taxon>Orchidinae</taxon>
        <taxon>Platanthera</taxon>
    </lineage>
</organism>
<accession>A0AAP0AVS7</accession>
<dbReference type="AlphaFoldDB" id="A0AAP0AVS7"/>
<gene>
    <name evidence="1" type="ORF">KSP39_PZI022233</name>
</gene>
<evidence type="ECO:0000313" key="1">
    <source>
        <dbReference type="EMBL" id="KAK8916554.1"/>
    </source>
</evidence>
<reference evidence="1 2" key="1">
    <citation type="journal article" date="2022" name="Nat. Plants">
        <title>Genomes of leafy and leafless Platanthera orchids illuminate the evolution of mycoheterotrophy.</title>
        <authorList>
            <person name="Li M.H."/>
            <person name="Liu K.W."/>
            <person name="Li Z."/>
            <person name="Lu H.C."/>
            <person name="Ye Q.L."/>
            <person name="Zhang D."/>
            <person name="Wang J.Y."/>
            <person name="Li Y.F."/>
            <person name="Zhong Z.M."/>
            <person name="Liu X."/>
            <person name="Yu X."/>
            <person name="Liu D.K."/>
            <person name="Tu X.D."/>
            <person name="Liu B."/>
            <person name="Hao Y."/>
            <person name="Liao X.Y."/>
            <person name="Jiang Y.T."/>
            <person name="Sun W.H."/>
            <person name="Chen J."/>
            <person name="Chen Y.Q."/>
            <person name="Ai Y."/>
            <person name="Zhai J.W."/>
            <person name="Wu S.S."/>
            <person name="Zhou Z."/>
            <person name="Hsiao Y.Y."/>
            <person name="Wu W.L."/>
            <person name="Chen Y.Y."/>
            <person name="Lin Y.F."/>
            <person name="Hsu J.L."/>
            <person name="Li C.Y."/>
            <person name="Wang Z.W."/>
            <person name="Zhao X."/>
            <person name="Zhong W.Y."/>
            <person name="Ma X.K."/>
            <person name="Ma L."/>
            <person name="Huang J."/>
            <person name="Chen G.Z."/>
            <person name="Huang M.Z."/>
            <person name="Huang L."/>
            <person name="Peng D.H."/>
            <person name="Luo Y.B."/>
            <person name="Zou S.Q."/>
            <person name="Chen S.P."/>
            <person name="Lan S."/>
            <person name="Tsai W.C."/>
            <person name="Van de Peer Y."/>
            <person name="Liu Z.J."/>
        </authorList>
    </citation>
    <scope>NUCLEOTIDE SEQUENCE [LARGE SCALE GENOMIC DNA]</scope>
    <source>
        <strain evidence="1">Lor287</strain>
    </source>
</reference>
<proteinExistence type="predicted"/>
<protein>
    <submittedName>
        <fullName evidence="1">Uncharacterized protein</fullName>
    </submittedName>
</protein>
<name>A0AAP0AVS7_9ASPA</name>
<dbReference type="PANTHER" id="PTHR47689">
    <property type="entry name" value="TETRATRICOPEPTIDE REPEAT (TPR)-LIKE SUPERFAMILY PROTEIN"/>
    <property type="match status" value="1"/>
</dbReference>
<dbReference type="PANTHER" id="PTHR47689:SF2">
    <property type="entry name" value="TETRATRICOPEPTIDE REPEAT (TPR)-LIKE SUPERFAMILY PROTEIN"/>
    <property type="match status" value="1"/>
</dbReference>
<dbReference type="Proteomes" id="UP001418222">
    <property type="component" value="Unassembled WGS sequence"/>
</dbReference>
<sequence length="95" mass="10879">MIFYFMYYGLATISLGLGRNVVLADDASASSLTINNNPGDSYVTILRRIEDCSIISNFHTIKWRLFTNNVKDHVQKVHDLMLNVILFYASMLLFI</sequence>
<keyword evidence="2" id="KW-1185">Reference proteome</keyword>
<comment type="caution">
    <text evidence="1">The sequence shown here is derived from an EMBL/GenBank/DDBJ whole genome shotgun (WGS) entry which is preliminary data.</text>
</comment>
<dbReference type="EMBL" id="JBBWWQ010000020">
    <property type="protein sequence ID" value="KAK8916554.1"/>
    <property type="molecule type" value="Genomic_DNA"/>
</dbReference>